<comment type="caution">
    <text evidence="1">The sequence shown here is derived from an EMBL/GenBank/DDBJ whole genome shotgun (WGS) entry which is preliminary data.</text>
</comment>
<keyword evidence="2" id="KW-1185">Reference proteome</keyword>
<evidence type="ECO:0000313" key="1">
    <source>
        <dbReference type="EMBL" id="MYZ46938.1"/>
    </source>
</evidence>
<dbReference type="EMBL" id="SPKJ01000008">
    <property type="protein sequence ID" value="MYZ46938.1"/>
    <property type="molecule type" value="Genomic_DNA"/>
</dbReference>
<reference evidence="1" key="1">
    <citation type="submission" date="2019-03" db="EMBL/GenBank/DDBJ databases">
        <title>Afifella sp. nov., isolated from activated sludge.</title>
        <authorList>
            <person name="Li Q."/>
            <person name="Liu Y."/>
        </authorList>
    </citation>
    <scope>NUCLEOTIDE SEQUENCE</scope>
    <source>
        <strain evidence="1">L72</strain>
    </source>
</reference>
<dbReference type="AlphaFoldDB" id="A0A964WSG2"/>
<organism evidence="1 2">
    <name type="scientific">Propylenella binzhouense</name>
    <dbReference type="NCBI Taxonomy" id="2555902"/>
    <lineage>
        <taxon>Bacteria</taxon>
        <taxon>Pseudomonadati</taxon>
        <taxon>Pseudomonadota</taxon>
        <taxon>Alphaproteobacteria</taxon>
        <taxon>Hyphomicrobiales</taxon>
        <taxon>Propylenellaceae</taxon>
        <taxon>Propylenella</taxon>
    </lineage>
</organism>
<dbReference type="Proteomes" id="UP000773614">
    <property type="component" value="Unassembled WGS sequence"/>
</dbReference>
<name>A0A964WSG2_9HYPH</name>
<protein>
    <submittedName>
        <fullName evidence="1">DUF1127 domain-containing protein</fullName>
    </submittedName>
</protein>
<evidence type="ECO:0000313" key="2">
    <source>
        <dbReference type="Proteomes" id="UP000773614"/>
    </source>
</evidence>
<proteinExistence type="predicted"/>
<sequence length="71" mass="7599">MAASTYAGAITREARQGKSFFARAVDAVVAARTRQAERLIAQQIALMDDRTLADLGYTRAEVARAIGRASA</sequence>
<dbReference type="RefSeq" id="WP_161139287.1">
    <property type="nucleotide sequence ID" value="NZ_SPKJ01000008.1"/>
</dbReference>
<gene>
    <name evidence="1" type="ORF">E4O86_04340</name>
</gene>
<accession>A0A964WSG2</accession>